<keyword evidence="1" id="KW-1133">Transmembrane helix</keyword>
<sequence>MMKAGFGARIASLQSMLRRGLYGPQALAFLPATVLAAFWLGGEPLLILAALGMPLLFIAVGGGQVVPQEDSAGGKSADLVNLITASAMAEKALERARAANLATAVILVELEGFDDVADRDGEDTADILRDLSLNRLRNALRRDDVAVRLGDSRYLVLLGPSLRLDLEALLQLSTRLQSGVEEPASIDNTMRYLSASIGFCGSARLKDDATGKQMLEGAQIALGEAMANGPSAIRAWSENMRAAHREQTTLKSEVDRALANGQIQPWFQPQVCTSTGEISGVEALARWIHPERGIVPPAQFLRVLEESGKMERLSEVILQHSLTALRSWDQAGLGIPRVSVNFSDTELRDPRLVERIQWELDRFGLTPQRLGIEVLETVIAGSPEGIVARNIMSLGEMGCHIDLDDFGTGHASITSLRRFKVHRLKIDRSFVTRVDRDEDQHRMLAAILGMADRLGLETLAEGVESVGEHALLAQLGCDHVQGFGIARPMPPDQMVDWAAGHAERIAGAQRLGRGSG</sequence>
<reference evidence="4 5" key="1">
    <citation type="submission" date="2015-09" db="EMBL/GenBank/DDBJ databases">
        <authorList>
            <consortium name="Swine Surveillance"/>
        </authorList>
    </citation>
    <scope>NUCLEOTIDE SEQUENCE [LARGE SCALE GENOMIC DNA]</scope>
    <source>
        <strain evidence="4 5">CECT 7648</strain>
    </source>
</reference>
<dbReference type="EC" id="3.1.4.52" evidence="4"/>
<keyword evidence="4" id="KW-0378">Hydrolase</keyword>
<dbReference type="PROSITE" id="PS50887">
    <property type="entry name" value="GGDEF"/>
    <property type="match status" value="1"/>
</dbReference>
<dbReference type="PANTHER" id="PTHR33121">
    <property type="entry name" value="CYCLIC DI-GMP PHOSPHODIESTERASE PDEF"/>
    <property type="match status" value="1"/>
</dbReference>
<dbReference type="Pfam" id="PF00563">
    <property type="entry name" value="EAL"/>
    <property type="match status" value="1"/>
</dbReference>
<dbReference type="InterPro" id="IPR035919">
    <property type="entry name" value="EAL_sf"/>
</dbReference>
<dbReference type="PANTHER" id="PTHR33121:SF70">
    <property type="entry name" value="SIGNALING PROTEIN YKOW"/>
    <property type="match status" value="1"/>
</dbReference>
<dbReference type="Proteomes" id="UP000054935">
    <property type="component" value="Unassembled WGS sequence"/>
</dbReference>
<dbReference type="PROSITE" id="PS50883">
    <property type="entry name" value="EAL"/>
    <property type="match status" value="1"/>
</dbReference>
<dbReference type="InterPro" id="IPR001633">
    <property type="entry name" value="EAL_dom"/>
</dbReference>
<dbReference type="GO" id="GO:0071111">
    <property type="term" value="F:cyclic-guanylate-specific phosphodiesterase activity"/>
    <property type="evidence" value="ECO:0007669"/>
    <property type="project" value="UniProtKB-EC"/>
</dbReference>
<evidence type="ECO:0000259" key="3">
    <source>
        <dbReference type="PROSITE" id="PS50887"/>
    </source>
</evidence>
<evidence type="ECO:0000259" key="2">
    <source>
        <dbReference type="PROSITE" id="PS50883"/>
    </source>
</evidence>
<feature type="domain" description="GGDEF" evidence="3">
    <location>
        <begin position="101"/>
        <end position="238"/>
    </location>
</feature>
<accession>A0A0P1GBN3</accession>
<evidence type="ECO:0000313" key="5">
    <source>
        <dbReference type="Proteomes" id="UP000054935"/>
    </source>
</evidence>
<organism evidence="4 5">
    <name type="scientific">Tropicibacter naphthalenivorans</name>
    <dbReference type="NCBI Taxonomy" id="441103"/>
    <lineage>
        <taxon>Bacteria</taxon>
        <taxon>Pseudomonadati</taxon>
        <taxon>Pseudomonadota</taxon>
        <taxon>Alphaproteobacteria</taxon>
        <taxon>Rhodobacterales</taxon>
        <taxon>Roseobacteraceae</taxon>
        <taxon>Tropicibacter</taxon>
    </lineage>
</organism>
<dbReference type="NCBIfam" id="TIGR00254">
    <property type="entry name" value="GGDEF"/>
    <property type="match status" value="1"/>
</dbReference>
<dbReference type="SMART" id="SM00052">
    <property type="entry name" value="EAL"/>
    <property type="match status" value="1"/>
</dbReference>
<dbReference type="InterPro" id="IPR043128">
    <property type="entry name" value="Rev_trsase/Diguanyl_cyclase"/>
</dbReference>
<keyword evidence="5" id="KW-1185">Reference proteome</keyword>
<dbReference type="AlphaFoldDB" id="A0A0P1GBN3"/>
<name>A0A0P1GBN3_9RHOB</name>
<dbReference type="Pfam" id="PF00990">
    <property type="entry name" value="GGDEF"/>
    <property type="match status" value="1"/>
</dbReference>
<dbReference type="EMBL" id="CYSE01000003">
    <property type="protein sequence ID" value="CUH78799.1"/>
    <property type="molecule type" value="Genomic_DNA"/>
</dbReference>
<keyword evidence="1" id="KW-0812">Transmembrane</keyword>
<evidence type="ECO:0000256" key="1">
    <source>
        <dbReference type="SAM" id="Phobius"/>
    </source>
</evidence>
<dbReference type="SMART" id="SM00267">
    <property type="entry name" value="GGDEF"/>
    <property type="match status" value="1"/>
</dbReference>
<evidence type="ECO:0000313" key="4">
    <source>
        <dbReference type="EMBL" id="CUH78799.1"/>
    </source>
</evidence>
<dbReference type="InterPro" id="IPR050706">
    <property type="entry name" value="Cyclic-di-GMP_PDE-like"/>
</dbReference>
<proteinExistence type="predicted"/>
<dbReference type="SUPFAM" id="SSF55073">
    <property type="entry name" value="Nucleotide cyclase"/>
    <property type="match status" value="1"/>
</dbReference>
<gene>
    <name evidence="4" type="primary">dosP</name>
    <name evidence="4" type="ORF">TRN7648_02175</name>
</gene>
<dbReference type="InterPro" id="IPR029787">
    <property type="entry name" value="Nucleotide_cyclase"/>
</dbReference>
<feature type="transmembrane region" description="Helical" evidence="1">
    <location>
        <begin position="21"/>
        <end position="40"/>
    </location>
</feature>
<dbReference type="SUPFAM" id="SSF141868">
    <property type="entry name" value="EAL domain-like"/>
    <property type="match status" value="1"/>
</dbReference>
<dbReference type="STRING" id="441103.TRN7648_02175"/>
<dbReference type="InterPro" id="IPR000160">
    <property type="entry name" value="GGDEF_dom"/>
</dbReference>
<dbReference type="Gene3D" id="3.30.70.270">
    <property type="match status" value="1"/>
</dbReference>
<protein>
    <submittedName>
        <fullName evidence="4">Oxygen sensor protein DosP</fullName>
        <ecNumber evidence="4">3.1.4.52</ecNumber>
    </submittedName>
</protein>
<feature type="domain" description="EAL" evidence="2">
    <location>
        <begin position="247"/>
        <end position="502"/>
    </location>
</feature>
<dbReference type="Gene3D" id="3.20.20.450">
    <property type="entry name" value="EAL domain"/>
    <property type="match status" value="1"/>
</dbReference>
<keyword evidence="1" id="KW-0472">Membrane</keyword>
<dbReference type="CDD" id="cd01948">
    <property type="entry name" value="EAL"/>
    <property type="match status" value="1"/>
</dbReference>